<dbReference type="InterPro" id="IPR050834">
    <property type="entry name" value="Glycosyltransf_2"/>
</dbReference>
<reference evidence="3 4" key="1">
    <citation type="submission" date="2018-11" db="EMBL/GenBank/DDBJ databases">
        <title>Whole genome sequence of Streptomyces paromomycinus NBRC 15454(T).</title>
        <authorList>
            <person name="Komaki H."/>
            <person name="Tamura T."/>
        </authorList>
    </citation>
    <scope>NUCLEOTIDE SEQUENCE [LARGE SCALE GENOMIC DNA]</scope>
    <source>
        <strain evidence="3 4">NBRC 15454</strain>
    </source>
</reference>
<accession>A0A401W842</accession>
<dbReference type="AlphaFoldDB" id="A0A401W842"/>
<dbReference type="Gene3D" id="3.90.550.10">
    <property type="entry name" value="Spore Coat Polysaccharide Biosynthesis Protein SpsA, Chain A"/>
    <property type="match status" value="1"/>
</dbReference>
<evidence type="ECO:0000259" key="1">
    <source>
        <dbReference type="Pfam" id="PF00535"/>
    </source>
</evidence>
<dbReference type="CDD" id="cd00761">
    <property type="entry name" value="Glyco_tranf_GTA_type"/>
    <property type="match status" value="1"/>
</dbReference>
<dbReference type="GO" id="GO:0016740">
    <property type="term" value="F:transferase activity"/>
    <property type="evidence" value="ECO:0007669"/>
    <property type="project" value="UniProtKB-KW"/>
</dbReference>
<dbReference type="SUPFAM" id="SSF53448">
    <property type="entry name" value="Nucleotide-diphospho-sugar transferases"/>
    <property type="match status" value="1"/>
</dbReference>
<dbReference type="InterPro" id="IPR029044">
    <property type="entry name" value="Nucleotide-diphossugar_trans"/>
</dbReference>
<feature type="domain" description="Glycosyltransferase 2-like" evidence="1">
    <location>
        <begin position="20"/>
        <end position="152"/>
    </location>
</feature>
<dbReference type="PANTHER" id="PTHR43685:SF2">
    <property type="entry name" value="GLYCOSYLTRANSFERASE 2-LIKE DOMAIN-CONTAINING PROTEIN"/>
    <property type="match status" value="1"/>
</dbReference>
<evidence type="ECO:0000313" key="3">
    <source>
        <dbReference type="EMBL" id="GCD45442.1"/>
    </source>
</evidence>
<dbReference type="InterPro" id="IPR001173">
    <property type="entry name" value="Glyco_trans_2-like"/>
</dbReference>
<dbReference type="EMBL" id="BHZD01000001">
    <property type="protein sequence ID" value="GCD45442.1"/>
    <property type="molecule type" value="Genomic_DNA"/>
</dbReference>
<feature type="domain" description="TarS/TarP linker" evidence="2">
    <location>
        <begin position="239"/>
        <end position="331"/>
    </location>
</feature>
<dbReference type="PANTHER" id="PTHR43685">
    <property type="entry name" value="GLYCOSYLTRANSFERASE"/>
    <property type="match status" value="1"/>
</dbReference>
<proteinExistence type="predicted"/>
<evidence type="ECO:0000313" key="4">
    <source>
        <dbReference type="Proteomes" id="UP000286746"/>
    </source>
</evidence>
<keyword evidence="3" id="KW-0808">Transferase</keyword>
<gene>
    <name evidence="3" type="ORF">GKJPGBOP_05169</name>
</gene>
<dbReference type="Pfam" id="PF22181">
    <property type="entry name" value="TarS_linker"/>
    <property type="match status" value="1"/>
</dbReference>
<comment type="caution">
    <text evidence="3">The sequence shown here is derived from an EMBL/GenBank/DDBJ whole genome shotgun (WGS) entry which is preliminary data.</text>
</comment>
<dbReference type="InterPro" id="IPR054028">
    <property type="entry name" value="TarS/TarP_linker"/>
</dbReference>
<evidence type="ECO:0000259" key="2">
    <source>
        <dbReference type="Pfam" id="PF22181"/>
    </source>
</evidence>
<dbReference type="RefSeq" id="WP_125056026.1">
    <property type="nucleotide sequence ID" value="NZ_BHZD01000001.1"/>
</dbReference>
<dbReference type="Proteomes" id="UP000286746">
    <property type="component" value="Unassembled WGS sequence"/>
</dbReference>
<organism evidence="3 4">
    <name type="scientific">Streptomyces paromomycinus</name>
    <name type="common">Streptomyces rimosus subsp. paromomycinus</name>
    <dbReference type="NCBI Taxonomy" id="92743"/>
    <lineage>
        <taxon>Bacteria</taxon>
        <taxon>Bacillati</taxon>
        <taxon>Actinomycetota</taxon>
        <taxon>Actinomycetes</taxon>
        <taxon>Kitasatosporales</taxon>
        <taxon>Streptomycetaceae</taxon>
        <taxon>Streptomyces</taxon>
    </lineage>
</organism>
<sequence length="381" mass="41626">MAADRPPAPDGRGPRDPAVSVVVPVHNTRRYLGQCLGSVFAQSLGPEAVEVIAVDDGSDDGSGAWLDEQARTHPNLTVLHQPPSGGAGRPRNVGMDHARGRYLFFLDSDDHLGTEALERLTALADTHGSDLVYGRIVGTGGRPAPVDLRTTSPRVTPWDSPVYWTLAAYKLFRRSYVQERGLRFVEGRLLAEDLPFGISALLGANTVSVLGDYDCYYLQGRDDDSNASRQDLDWPEHLGYIATVLAQVADLVPPGPERDTLMVRHFHGEILAQFAAPYLARDTEGRHAMAKAARPLVESYLTGRVLAALPPRLRLRAHCLREGMVDELSEIIGADTGREPGPPVTGEDGREYAAYPYFRDPERGIPDVCYALRPAEARETA</sequence>
<keyword evidence="4" id="KW-1185">Reference proteome</keyword>
<dbReference type="Pfam" id="PF00535">
    <property type="entry name" value="Glycos_transf_2"/>
    <property type="match status" value="1"/>
</dbReference>
<name>A0A401W842_STREY</name>
<protein>
    <submittedName>
        <fullName evidence="3">Glycosyl transferase</fullName>
    </submittedName>
</protein>